<protein>
    <submittedName>
        <fullName evidence="1">Uncharacterized protein</fullName>
    </submittedName>
</protein>
<reference evidence="1" key="2">
    <citation type="journal article" date="2015" name="Data Brief">
        <title>Shoot transcriptome of the giant reed, Arundo donax.</title>
        <authorList>
            <person name="Barrero R.A."/>
            <person name="Guerrero F.D."/>
            <person name="Moolhuijzen P."/>
            <person name="Goolsby J.A."/>
            <person name="Tidwell J."/>
            <person name="Bellgard S.E."/>
            <person name="Bellgard M.I."/>
        </authorList>
    </citation>
    <scope>NUCLEOTIDE SEQUENCE</scope>
    <source>
        <tissue evidence="1">Shoot tissue taken approximately 20 cm above the soil surface</tissue>
    </source>
</reference>
<organism evidence="1">
    <name type="scientific">Arundo donax</name>
    <name type="common">Giant reed</name>
    <name type="synonym">Donax arundinaceus</name>
    <dbReference type="NCBI Taxonomy" id="35708"/>
    <lineage>
        <taxon>Eukaryota</taxon>
        <taxon>Viridiplantae</taxon>
        <taxon>Streptophyta</taxon>
        <taxon>Embryophyta</taxon>
        <taxon>Tracheophyta</taxon>
        <taxon>Spermatophyta</taxon>
        <taxon>Magnoliopsida</taxon>
        <taxon>Liliopsida</taxon>
        <taxon>Poales</taxon>
        <taxon>Poaceae</taxon>
        <taxon>PACMAD clade</taxon>
        <taxon>Arundinoideae</taxon>
        <taxon>Arundineae</taxon>
        <taxon>Arundo</taxon>
    </lineage>
</organism>
<evidence type="ECO:0000313" key="1">
    <source>
        <dbReference type="EMBL" id="JAD89153.1"/>
    </source>
</evidence>
<accession>A0A0A9DR49</accession>
<name>A0A0A9DR49_ARUDO</name>
<dbReference type="AlphaFoldDB" id="A0A0A9DR49"/>
<proteinExistence type="predicted"/>
<dbReference type="EMBL" id="GBRH01208742">
    <property type="protein sequence ID" value="JAD89153.1"/>
    <property type="molecule type" value="Transcribed_RNA"/>
</dbReference>
<sequence>MKNTVEPLFYMAPLDLGPQPVELITPLIIAHERELAN</sequence>
<reference evidence="1" key="1">
    <citation type="submission" date="2014-09" db="EMBL/GenBank/DDBJ databases">
        <authorList>
            <person name="Magalhaes I.L.F."/>
            <person name="Oliveira U."/>
            <person name="Santos F.R."/>
            <person name="Vidigal T.H.D.A."/>
            <person name="Brescovit A.D."/>
            <person name="Santos A.J."/>
        </authorList>
    </citation>
    <scope>NUCLEOTIDE SEQUENCE</scope>
    <source>
        <tissue evidence="1">Shoot tissue taken approximately 20 cm above the soil surface</tissue>
    </source>
</reference>